<proteinExistence type="predicted"/>
<feature type="transmembrane region" description="Helical" evidence="1">
    <location>
        <begin position="133"/>
        <end position="157"/>
    </location>
</feature>
<keyword evidence="1" id="KW-1133">Transmembrane helix</keyword>
<reference evidence="2" key="2">
    <citation type="submission" date="2017-05" db="UniProtKB">
        <authorList>
            <consortium name="EnsemblMetazoa"/>
        </authorList>
    </citation>
    <scope>IDENTIFICATION</scope>
</reference>
<feature type="transmembrane region" description="Helical" evidence="1">
    <location>
        <begin position="326"/>
        <end position="349"/>
    </location>
</feature>
<keyword evidence="1" id="KW-0812">Transmembrane</keyword>
<evidence type="ECO:0008006" key="4">
    <source>
        <dbReference type="Google" id="ProtNLM"/>
    </source>
</evidence>
<feature type="transmembrane region" description="Helical" evidence="1">
    <location>
        <begin position="7"/>
        <end position="33"/>
    </location>
</feature>
<dbReference type="Proteomes" id="UP000007879">
    <property type="component" value="Unassembled WGS sequence"/>
</dbReference>
<evidence type="ECO:0000313" key="2">
    <source>
        <dbReference type="EnsemblMetazoa" id="Aqu2.1.36207_001"/>
    </source>
</evidence>
<sequence length="431" mass="48664">MKKLSSWCTYFCFIFERVLLVVIVLIILAILIVPTALEGTTKHSDITFTDITNTVNFTVAGANESFNCSEDFYFSTEHGYCRPICSQWSWNMSRNAALLLSGLSSGFALIICTMTFIVAGFRYKIIFQFPTVFVIYVTVAYFVIAVMVFISSLANVLHCNSNDDLFFSVDNPSIFCTISGVTYQYMTVSASFWWFSWAAATLFKLLHPLYSRSLLITGKCGYIHIILVLLGLLFPVIGIVITIFANSPSYVIANYPGTVCFARETDIMLYTTIFPPIVLTSMYSLIVISVIRIIHKHNSGLFQAEKEVHGHQVKSTFHFTTAERKLLFILLLNIFRSLIKFIGLGVFFIRQDNIINSIFEYFECEARGSEGNCAFITKLVGLPNFITILDSIIPLGPLFYVINWSTVKRIVCKRNGLSNSKTLQTNNNELL</sequence>
<dbReference type="KEGG" id="aqu:109580970"/>
<evidence type="ECO:0000313" key="3">
    <source>
        <dbReference type="Proteomes" id="UP000007879"/>
    </source>
</evidence>
<dbReference type="EnsemblMetazoa" id="Aqu2.1.36207_001">
    <property type="protein sequence ID" value="Aqu2.1.36207_001"/>
    <property type="gene ID" value="Aqu2.1.36207"/>
</dbReference>
<dbReference type="EnsemblMetazoa" id="XM_019994614.1">
    <property type="protein sequence ID" value="XP_019850173.1"/>
    <property type="gene ID" value="LOC109580970"/>
</dbReference>
<organism evidence="2">
    <name type="scientific">Amphimedon queenslandica</name>
    <name type="common">Sponge</name>
    <dbReference type="NCBI Taxonomy" id="400682"/>
    <lineage>
        <taxon>Eukaryota</taxon>
        <taxon>Metazoa</taxon>
        <taxon>Porifera</taxon>
        <taxon>Demospongiae</taxon>
        <taxon>Heteroscleromorpha</taxon>
        <taxon>Haplosclerida</taxon>
        <taxon>Niphatidae</taxon>
        <taxon>Amphimedon</taxon>
    </lineage>
</organism>
<reference evidence="3" key="1">
    <citation type="journal article" date="2010" name="Nature">
        <title>The Amphimedon queenslandica genome and the evolution of animal complexity.</title>
        <authorList>
            <person name="Srivastava M."/>
            <person name="Simakov O."/>
            <person name="Chapman J."/>
            <person name="Fahey B."/>
            <person name="Gauthier M.E."/>
            <person name="Mitros T."/>
            <person name="Richards G.S."/>
            <person name="Conaco C."/>
            <person name="Dacre M."/>
            <person name="Hellsten U."/>
            <person name="Larroux C."/>
            <person name="Putnam N.H."/>
            <person name="Stanke M."/>
            <person name="Adamska M."/>
            <person name="Darling A."/>
            <person name="Degnan S.M."/>
            <person name="Oakley T.H."/>
            <person name="Plachetzki D.C."/>
            <person name="Zhai Y."/>
            <person name="Adamski M."/>
            <person name="Calcino A."/>
            <person name="Cummins S.F."/>
            <person name="Goodstein D.M."/>
            <person name="Harris C."/>
            <person name="Jackson D.J."/>
            <person name="Leys S.P."/>
            <person name="Shu S."/>
            <person name="Woodcroft B.J."/>
            <person name="Vervoort M."/>
            <person name="Kosik K.S."/>
            <person name="Manning G."/>
            <person name="Degnan B.M."/>
            <person name="Rokhsar D.S."/>
        </authorList>
    </citation>
    <scope>NUCLEOTIDE SEQUENCE [LARGE SCALE GENOMIC DNA]</scope>
</reference>
<protein>
    <recommendedName>
        <fullName evidence="4">G-protein coupled receptors family 2 profile 2 domain-containing protein</fullName>
    </recommendedName>
</protein>
<feature type="transmembrane region" description="Helical" evidence="1">
    <location>
        <begin position="96"/>
        <end position="121"/>
    </location>
</feature>
<dbReference type="Gene3D" id="1.20.1070.10">
    <property type="entry name" value="Rhodopsin 7-helix transmembrane proteins"/>
    <property type="match status" value="1"/>
</dbReference>
<name>A0A1X7V9L5_AMPQE</name>
<dbReference type="AlphaFoldDB" id="A0A1X7V9L5"/>
<dbReference type="InParanoid" id="A0A1X7V9L5"/>
<feature type="transmembrane region" description="Helical" evidence="1">
    <location>
        <begin position="222"/>
        <end position="247"/>
    </location>
</feature>
<keyword evidence="3" id="KW-1185">Reference proteome</keyword>
<evidence type="ECO:0000256" key="1">
    <source>
        <dbReference type="SAM" id="Phobius"/>
    </source>
</evidence>
<accession>A0A1X7V9L5</accession>
<keyword evidence="1" id="KW-0472">Membrane</keyword>
<feature type="transmembrane region" description="Helical" evidence="1">
    <location>
        <begin position="267"/>
        <end position="291"/>
    </location>
</feature>
<gene>
    <name evidence="2" type="primary">109580970</name>
</gene>